<accession>A0ABP0I2D4</accession>
<dbReference type="PROSITE" id="PS50086">
    <property type="entry name" value="TBC_RABGAP"/>
    <property type="match status" value="1"/>
</dbReference>
<organism evidence="7 8">
    <name type="scientific">Durusdinium trenchii</name>
    <dbReference type="NCBI Taxonomy" id="1381693"/>
    <lineage>
        <taxon>Eukaryota</taxon>
        <taxon>Sar</taxon>
        <taxon>Alveolata</taxon>
        <taxon>Dinophyceae</taxon>
        <taxon>Suessiales</taxon>
        <taxon>Symbiodiniaceae</taxon>
        <taxon>Durusdinium</taxon>
    </lineage>
</organism>
<evidence type="ECO:0000256" key="3">
    <source>
        <dbReference type="ARBA" id="ARBA00022737"/>
    </source>
</evidence>
<evidence type="ECO:0000256" key="4">
    <source>
        <dbReference type="ARBA" id="ARBA00023288"/>
    </source>
</evidence>
<dbReference type="SUPFAM" id="SSF47473">
    <property type="entry name" value="EF-hand"/>
    <property type="match status" value="1"/>
</dbReference>
<feature type="domain" description="Rab-GAP TBC" evidence="6">
    <location>
        <begin position="149"/>
        <end position="342"/>
    </location>
</feature>
<evidence type="ECO:0000256" key="1">
    <source>
        <dbReference type="ARBA" id="ARBA00006049"/>
    </source>
</evidence>
<dbReference type="InterPro" id="IPR035969">
    <property type="entry name" value="Rab-GAP_TBC_sf"/>
</dbReference>
<dbReference type="Gene3D" id="1.10.8.270">
    <property type="entry name" value="putative rabgap domain of human tbc1 domain family member 14 like domains"/>
    <property type="match status" value="1"/>
</dbReference>
<dbReference type="EMBL" id="CAXAMN010001891">
    <property type="protein sequence ID" value="CAK8996750.1"/>
    <property type="molecule type" value="Genomic_DNA"/>
</dbReference>
<dbReference type="PANTHER" id="PTHR23055:SF178">
    <property type="entry name" value="NEUROCALCIN HOMOLOG"/>
    <property type="match status" value="1"/>
</dbReference>
<protein>
    <recommendedName>
        <fullName evidence="6">Rab-GAP TBC domain-containing protein</fullName>
    </recommendedName>
</protein>
<dbReference type="InterPro" id="IPR000195">
    <property type="entry name" value="Rab-GAP-TBC_dom"/>
</dbReference>
<sequence length="737" mass="82529">MLMDDVYYVNRSKRYRTAAQEKAQEALHGQLRQENYYLTLVKASSERSDEAAQKDRHQLEKDFMGLDRTFPALPPLRHPEDKELMLGRPFAMADPSSLSSCDRTSPSSLTLSIGHQTSDVDIDIGRPPVSSLKNLDRTANLFLRTSGPNKKMAEPHRSWTQLQALLAERLRRIILAYIERGRSLSTNTRAAGLARASLAATTARGILSGYQQGLDRMAGMCLLAISSGEPQLLGLQDLHLARIEEDAFWLLACLLEDVLDPDFFGADVRGNLKMVNIGGLGLRSIILDKAKVYCPSIYATLGPEVFESCLGLLLDGWVLSCFIGCAPHRLLEHFWDHLLLPSPYHPADRSRSLPSGLKLIIGFGLCALKCCGEDHFKDSQELQRLRELSKVSDPEVLALEATELIVTMKQIFEKWPEEKDNDFFLSFTRILSELAEEAEDFQCLWDDVRSRKQAIADCAGNCDEQLMTLAQRTHFSVEEIERLRKEVTDMRRNPKQPAKVDLDSFKDLVKRAVPEFPTDLCGRLFQKLDCFRVGRLSFVELACGMSALSLGTMDEKLQVCFDMFDSEGRRALSLSDVNDLCSTLFRVALSSGMGQKHASTDEVVSLLSRRSTPIEDDLGNAATFAGGGSSSFLPSTPPQRKKTLVPKNPSEQDPSRSMLLRLLAAAKVRTPGGPWLVAFEDFCNAARMEPALLCLFSWCLPRPPQNSLFLESTNSQSEQPGFVSRWCTKICRWFRSR</sequence>
<evidence type="ECO:0000256" key="2">
    <source>
        <dbReference type="ARBA" id="ARBA00022707"/>
    </source>
</evidence>
<comment type="similarity">
    <text evidence="1">Belongs to the recoverin family.</text>
</comment>
<keyword evidence="4" id="KW-0449">Lipoprotein</keyword>
<dbReference type="InterPro" id="IPR011992">
    <property type="entry name" value="EF-hand-dom_pair"/>
</dbReference>
<dbReference type="SUPFAM" id="SSF47923">
    <property type="entry name" value="Ypt/Rab-GAP domain of gyp1p"/>
    <property type="match status" value="1"/>
</dbReference>
<gene>
    <name evidence="7" type="ORF">CCMP2556_LOCUS4589</name>
</gene>
<evidence type="ECO:0000313" key="7">
    <source>
        <dbReference type="EMBL" id="CAK8996750.1"/>
    </source>
</evidence>
<keyword evidence="3" id="KW-0677">Repeat</keyword>
<proteinExistence type="inferred from homology"/>
<evidence type="ECO:0000259" key="6">
    <source>
        <dbReference type="PROSITE" id="PS50086"/>
    </source>
</evidence>
<keyword evidence="2" id="KW-0519">Myristate</keyword>
<comment type="caution">
    <text evidence="7">The sequence shown here is derived from an EMBL/GenBank/DDBJ whole genome shotgun (WGS) entry which is preliminary data.</text>
</comment>
<dbReference type="Gene3D" id="1.10.238.10">
    <property type="entry name" value="EF-hand"/>
    <property type="match status" value="1"/>
</dbReference>
<evidence type="ECO:0000313" key="8">
    <source>
        <dbReference type="Proteomes" id="UP001642484"/>
    </source>
</evidence>
<dbReference type="InterPro" id="IPR028846">
    <property type="entry name" value="Recoverin"/>
</dbReference>
<reference evidence="7 8" key="1">
    <citation type="submission" date="2024-02" db="EMBL/GenBank/DDBJ databases">
        <authorList>
            <person name="Chen Y."/>
            <person name="Shah S."/>
            <person name="Dougan E. K."/>
            <person name="Thang M."/>
            <person name="Chan C."/>
        </authorList>
    </citation>
    <scope>NUCLEOTIDE SEQUENCE [LARGE SCALE GENOMIC DNA]</scope>
</reference>
<keyword evidence="8" id="KW-1185">Reference proteome</keyword>
<feature type="region of interest" description="Disordered" evidence="5">
    <location>
        <begin position="625"/>
        <end position="654"/>
    </location>
</feature>
<evidence type="ECO:0000256" key="5">
    <source>
        <dbReference type="SAM" id="MobiDB-lite"/>
    </source>
</evidence>
<name>A0ABP0I2D4_9DINO</name>
<dbReference type="PANTHER" id="PTHR23055">
    <property type="entry name" value="CALCIUM BINDING PROTEINS"/>
    <property type="match status" value="1"/>
</dbReference>
<dbReference type="Proteomes" id="UP001642484">
    <property type="component" value="Unassembled WGS sequence"/>
</dbReference>